<dbReference type="AlphaFoldDB" id="A0AAD5UIV0"/>
<feature type="compositionally biased region" description="Polar residues" evidence="1">
    <location>
        <begin position="263"/>
        <end position="277"/>
    </location>
</feature>
<keyword evidence="4" id="KW-1185">Reference proteome</keyword>
<dbReference type="Proteomes" id="UP001210925">
    <property type="component" value="Unassembled WGS sequence"/>
</dbReference>
<comment type="caution">
    <text evidence="3">The sequence shown here is derived from an EMBL/GenBank/DDBJ whole genome shotgun (WGS) entry which is preliminary data.</text>
</comment>
<sequence length="348" mass="39497">MYQISRTAQAQTQSVNQYTTDVYWAVPALQSLISASNKGTQTIYQPLPFTQAAPTWTPPAQTLPVQNAQINTVTQDYLPTVNTSTDPILPTDSSALNSQSTQLTTPIIVAIVIGIVVFLIAAVMLVMFCRRKNMLYEEYSGADHKRLSMSDRLSLMIKPTYDEDPFEIVPLQPIEKDPKIYVLSATRSSSKKSNVQLDERESSTGSIYGPKKYPNQFDKVYDGRDFEGYMSKYETFKRDTIKNSIQREPRSQLRSDLPERPEISTSSCSPLQPTSEPTIKAVPVETVQTITRKQVETKIDFENPFSDEDEFSYIATQRKSDNLYTNYFSDNQSEQQHISQIWSTISRD</sequence>
<accession>A0AAD5UIV0</accession>
<proteinExistence type="predicted"/>
<gene>
    <name evidence="3" type="ORF">HK103_002541</name>
</gene>
<evidence type="ECO:0000313" key="3">
    <source>
        <dbReference type="EMBL" id="KAJ3259343.1"/>
    </source>
</evidence>
<dbReference type="EMBL" id="JADGKB010000019">
    <property type="protein sequence ID" value="KAJ3259343.1"/>
    <property type="molecule type" value="Genomic_DNA"/>
</dbReference>
<name>A0AAD5UIV0_9FUNG</name>
<reference evidence="3" key="1">
    <citation type="submission" date="2020-05" db="EMBL/GenBank/DDBJ databases">
        <title>Phylogenomic resolution of chytrid fungi.</title>
        <authorList>
            <person name="Stajich J.E."/>
            <person name="Amses K."/>
            <person name="Simmons R."/>
            <person name="Seto K."/>
            <person name="Myers J."/>
            <person name="Bonds A."/>
            <person name="Quandt C.A."/>
            <person name="Barry K."/>
            <person name="Liu P."/>
            <person name="Grigoriev I."/>
            <person name="Longcore J.E."/>
            <person name="James T.Y."/>
        </authorList>
    </citation>
    <scope>NUCLEOTIDE SEQUENCE</scope>
    <source>
        <strain evidence="3">PLAUS21</strain>
    </source>
</reference>
<feature type="compositionally biased region" description="Basic and acidic residues" evidence="1">
    <location>
        <begin position="241"/>
        <end position="262"/>
    </location>
</feature>
<feature type="region of interest" description="Disordered" evidence="1">
    <location>
        <begin position="241"/>
        <end position="280"/>
    </location>
</feature>
<keyword evidence="2" id="KW-1133">Transmembrane helix</keyword>
<evidence type="ECO:0000313" key="4">
    <source>
        <dbReference type="Proteomes" id="UP001210925"/>
    </source>
</evidence>
<keyword evidence="2" id="KW-0472">Membrane</keyword>
<feature type="transmembrane region" description="Helical" evidence="2">
    <location>
        <begin position="107"/>
        <end position="129"/>
    </location>
</feature>
<protein>
    <submittedName>
        <fullName evidence="3">Uncharacterized protein</fullName>
    </submittedName>
</protein>
<keyword evidence="2" id="KW-0812">Transmembrane</keyword>
<evidence type="ECO:0000256" key="1">
    <source>
        <dbReference type="SAM" id="MobiDB-lite"/>
    </source>
</evidence>
<evidence type="ECO:0000256" key="2">
    <source>
        <dbReference type="SAM" id="Phobius"/>
    </source>
</evidence>
<organism evidence="3 4">
    <name type="scientific">Boothiomyces macroporosus</name>
    <dbReference type="NCBI Taxonomy" id="261099"/>
    <lineage>
        <taxon>Eukaryota</taxon>
        <taxon>Fungi</taxon>
        <taxon>Fungi incertae sedis</taxon>
        <taxon>Chytridiomycota</taxon>
        <taxon>Chytridiomycota incertae sedis</taxon>
        <taxon>Chytridiomycetes</taxon>
        <taxon>Rhizophydiales</taxon>
        <taxon>Terramycetaceae</taxon>
        <taxon>Boothiomyces</taxon>
    </lineage>
</organism>